<comment type="caution">
    <text evidence="3">The sequence shown here is derived from an EMBL/GenBank/DDBJ whole genome shotgun (WGS) entry which is preliminary data.</text>
</comment>
<dbReference type="InterPro" id="IPR014729">
    <property type="entry name" value="Rossmann-like_a/b/a_fold"/>
</dbReference>
<keyword evidence="2" id="KW-0067">ATP-binding</keyword>
<evidence type="ECO:0000313" key="3">
    <source>
        <dbReference type="EMBL" id="MSS36676.1"/>
    </source>
</evidence>
<comment type="function">
    <text evidence="2">Catalyzes the formation of N(4)-acetylcytidine (ac(4)C) at the wobble position of elongator tRNA(Met), using acetate and ATP as substrates. First activates an acetate ion to form acetyladenylate (Ac-AMP) and then transfers the acetyl group to tRNA to form ac(4)C34.</text>
</comment>
<organism evidence="3 4">
    <name type="scientific">Clostridium porci</name>
    <dbReference type="NCBI Taxonomy" id="2605778"/>
    <lineage>
        <taxon>Bacteria</taxon>
        <taxon>Bacillati</taxon>
        <taxon>Bacillota</taxon>
        <taxon>Clostridia</taxon>
        <taxon>Eubacteriales</taxon>
        <taxon>Clostridiaceae</taxon>
        <taxon>Clostridium</taxon>
    </lineage>
</organism>
<reference evidence="3 4" key="1">
    <citation type="submission" date="2019-08" db="EMBL/GenBank/DDBJ databases">
        <title>In-depth cultivation of the pig gut microbiome towards novel bacterial diversity and tailored functional studies.</title>
        <authorList>
            <person name="Wylensek D."/>
            <person name="Hitch T.C.A."/>
            <person name="Clavel T."/>
        </authorList>
    </citation>
    <scope>NUCLEOTIDE SEQUENCE [LARGE SCALE GENOMIC DNA]</scope>
    <source>
        <strain evidence="3 4">WCA-389-WT-23D1</strain>
    </source>
</reference>
<dbReference type="PANTHER" id="PTHR37825">
    <property type="entry name" value="TRNA(MET) CYTIDINE ACETATE LIGASE"/>
    <property type="match status" value="1"/>
</dbReference>
<dbReference type="AlphaFoldDB" id="A0A7X2NKN8"/>
<evidence type="ECO:0000256" key="2">
    <source>
        <dbReference type="HAMAP-Rule" id="MF_01539"/>
    </source>
</evidence>
<keyword evidence="2" id="KW-0547">Nucleotide-binding</keyword>
<keyword evidence="2" id="KW-0436">Ligase</keyword>
<dbReference type="EMBL" id="VUMD01000006">
    <property type="protein sequence ID" value="MSS36676.1"/>
    <property type="molecule type" value="Genomic_DNA"/>
</dbReference>
<comment type="caution">
    <text evidence="2">Lacks conserved residue(s) required for the propagation of feature annotation.</text>
</comment>
<keyword evidence="4" id="KW-1185">Reference proteome</keyword>
<keyword evidence="2" id="KW-0963">Cytoplasm</keyword>
<name>A0A7X2NKN8_9CLOT</name>
<feature type="binding site" evidence="2">
    <location>
        <position position="197"/>
    </location>
    <ligand>
        <name>ATP</name>
        <dbReference type="ChEBI" id="CHEBI:30616"/>
    </ligand>
</feature>
<dbReference type="InterPro" id="IPR008513">
    <property type="entry name" value="tRNA(Met)_cyd_acetate_ligase"/>
</dbReference>
<comment type="subcellular location">
    <subcellularLocation>
        <location evidence="2">Cytoplasm</location>
    </subcellularLocation>
</comment>
<keyword evidence="2" id="KW-0694">RNA-binding</keyword>
<feature type="binding site" evidence="2">
    <location>
        <position position="172"/>
    </location>
    <ligand>
        <name>ATP</name>
        <dbReference type="ChEBI" id="CHEBI:30616"/>
    </ligand>
</feature>
<dbReference type="Gene3D" id="3.40.50.620">
    <property type="entry name" value="HUPs"/>
    <property type="match status" value="1"/>
</dbReference>
<dbReference type="RefSeq" id="WP_154472118.1">
    <property type="nucleotide sequence ID" value="NZ_DBEWUL010000002.1"/>
</dbReference>
<dbReference type="PANTHER" id="PTHR37825:SF1">
    <property type="entry name" value="TRNA(MET) CYTIDINE ACETATE LIGASE"/>
    <property type="match status" value="1"/>
</dbReference>
<dbReference type="Proteomes" id="UP000429958">
    <property type="component" value="Unassembled WGS sequence"/>
</dbReference>
<keyword evidence="3" id="KW-0808">Transferase</keyword>
<keyword evidence="1 2" id="KW-0819">tRNA processing</keyword>
<dbReference type="EC" id="6.3.4.-" evidence="2"/>
<protein>
    <recommendedName>
        <fullName evidence="2">tRNA(Met) cytidine acetate ligase</fullName>
        <ecNumber evidence="2">6.3.4.-</ecNumber>
    </recommendedName>
</protein>
<dbReference type="GO" id="GO:0006400">
    <property type="term" value="P:tRNA modification"/>
    <property type="evidence" value="ECO:0007669"/>
    <property type="project" value="UniProtKB-UniRule"/>
</dbReference>
<feature type="binding site" evidence="2">
    <location>
        <position position="102"/>
    </location>
    <ligand>
        <name>ATP</name>
        <dbReference type="ChEBI" id="CHEBI:30616"/>
    </ligand>
</feature>
<dbReference type="SUPFAM" id="SSF52374">
    <property type="entry name" value="Nucleotidylyl transferase"/>
    <property type="match status" value="1"/>
</dbReference>
<dbReference type="GO" id="GO:0016740">
    <property type="term" value="F:transferase activity"/>
    <property type="evidence" value="ECO:0007669"/>
    <property type="project" value="UniProtKB-KW"/>
</dbReference>
<keyword evidence="2" id="KW-0820">tRNA-binding</keyword>
<feature type="binding site" evidence="2">
    <location>
        <begin position="7"/>
        <end position="20"/>
    </location>
    <ligand>
        <name>ATP</name>
        <dbReference type="ChEBI" id="CHEBI:30616"/>
    </ligand>
</feature>
<dbReference type="GO" id="GO:0005524">
    <property type="term" value="F:ATP binding"/>
    <property type="evidence" value="ECO:0007669"/>
    <property type="project" value="UniProtKB-KW"/>
</dbReference>
<dbReference type="Pfam" id="PF05636">
    <property type="entry name" value="HIGH_NTase1"/>
    <property type="match status" value="1"/>
</dbReference>
<comment type="catalytic activity">
    <reaction evidence="2">
        <text>cytidine(34) in elongator tRNA(Met) + acetate + ATP = N(4)-acetylcytidine(34) in elongator tRNA(Met) + AMP + diphosphate</text>
        <dbReference type="Rhea" id="RHEA:58144"/>
        <dbReference type="Rhea" id="RHEA-COMP:10693"/>
        <dbReference type="Rhea" id="RHEA-COMP:10694"/>
        <dbReference type="ChEBI" id="CHEBI:30089"/>
        <dbReference type="ChEBI" id="CHEBI:30616"/>
        <dbReference type="ChEBI" id="CHEBI:33019"/>
        <dbReference type="ChEBI" id="CHEBI:74900"/>
        <dbReference type="ChEBI" id="CHEBI:82748"/>
        <dbReference type="ChEBI" id="CHEBI:456215"/>
    </reaction>
</comment>
<evidence type="ECO:0000256" key="1">
    <source>
        <dbReference type="ARBA" id="ARBA00022694"/>
    </source>
</evidence>
<gene>
    <name evidence="2" type="primary">tmcAL</name>
    <name evidence="3" type="ORF">FYJ39_08845</name>
</gene>
<dbReference type="GO" id="GO:0016879">
    <property type="term" value="F:ligase activity, forming carbon-nitrogen bonds"/>
    <property type="evidence" value="ECO:0007669"/>
    <property type="project" value="UniProtKB-UniRule"/>
</dbReference>
<proteinExistence type="inferred from homology"/>
<comment type="similarity">
    <text evidence="2">Belongs to the TmcAL family.</text>
</comment>
<sequence>MKVTGIIAEYNPFHKGHQYHIEQARQITGSDFCVVVMSGDFVQRGEPAIFSKYVRTRMALTCGADLVVELPSVFAVSSAEDFGACAIALLSALGGIDTVCFGSEDGCIQNLKAAAGLLVRETEPFQSLLGQGLRDGLSWPQARTQALLAISPSESGFPLDSDSLNRLFGSPNNLLGIEYCKAILRQNSPLIPVTIKRQGQGYHDTSLKEGQASASALRQSLSQESQDRVRLKVLPSPILPHIPSSLIPMYSQEPVITSQDLSGLLNYVLLTAAQEDRDLTRYADLSSDMAFRLKGRLLQYEDWEGRIQQLKTRQYTYTRISRALLHLILGVTREQIQTGRLAGYAPYARILGFKKESAELLSYLKQKASVPLLTKTAGAHQLLSGAALSMFRQDMYASHLRQSIQARKQAHPISNEFTQPVCIL</sequence>
<dbReference type="HAMAP" id="MF_01539">
    <property type="entry name" value="TmcAL"/>
    <property type="match status" value="1"/>
</dbReference>
<dbReference type="GO" id="GO:0005737">
    <property type="term" value="C:cytoplasm"/>
    <property type="evidence" value="ECO:0007669"/>
    <property type="project" value="UniProtKB-SubCell"/>
</dbReference>
<evidence type="ECO:0000313" key="4">
    <source>
        <dbReference type="Proteomes" id="UP000429958"/>
    </source>
</evidence>
<dbReference type="GO" id="GO:0000049">
    <property type="term" value="F:tRNA binding"/>
    <property type="evidence" value="ECO:0007669"/>
    <property type="project" value="UniProtKB-KW"/>
</dbReference>
<accession>A0A7X2NKN8</accession>